<organism evidence="4 5">
    <name type="scientific">Bifidobacterium moraviense</name>
    <dbReference type="NCBI Taxonomy" id="2675323"/>
    <lineage>
        <taxon>Bacteria</taxon>
        <taxon>Bacillati</taxon>
        <taxon>Actinomycetota</taxon>
        <taxon>Actinomycetes</taxon>
        <taxon>Bifidobacteriales</taxon>
        <taxon>Bifidobacteriaceae</taxon>
        <taxon>Bifidobacterium</taxon>
    </lineage>
</organism>
<dbReference type="RefSeq" id="WP_169275606.1">
    <property type="nucleotide sequence ID" value="NZ_JAAIIH010000006.1"/>
</dbReference>
<keyword evidence="5" id="KW-1185">Reference proteome</keyword>
<evidence type="ECO:0000259" key="3">
    <source>
        <dbReference type="Pfam" id="PF18885"/>
    </source>
</evidence>
<evidence type="ECO:0000256" key="1">
    <source>
        <dbReference type="ARBA" id="ARBA00004196"/>
    </source>
</evidence>
<keyword evidence="2" id="KW-0732">Signal</keyword>
<dbReference type="Gene3D" id="2.60.40.4270">
    <property type="entry name" value="Listeria-Bacteroides repeat domain"/>
    <property type="match status" value="2"/>
</dbReference>
<dbReference type="InterPro" id="IPR013378">
    <property type="entry name" value="InlB-like_B-rpt"/>
</dbReference>
<dbReference type="InterPro" id="IPR042229">
    <property type="entry name" value="Listeria/Bacterioides_rpt_sf"/>
</dbReference>
<feature type="chain" id="PRO_5031274030" evidence="2">
    <location>
        <begin position="34"/>
        <end position="728"/>
    </location>
</feature>
<evidence type="ECO:0000313" key="4">
    <source>
        <dbReference type="EMBL" id="NMN00452.1"/>
    </source>
</evidence>
<dbReference type="AlphaFoldDB" id="A0A7Y0F3N7"/>
<reference evidence="4 5" key="1">
    <citation type="submission" date="2020-02" db="EMBL/GenBank/DDBJ databases">
        <title>Characterization of phylogenetic diversity of novel bifidobacterial species isolated in Czech ZOOs.</title>
        <authorList>
            <person name="Lugli G.A."/>
            <person name="Vera N.B."/>
            <person name="Ventura M."/>
        </authorList>
    </citation>
    <scope>NUCLEOTIDE SEQUENCE [LARGE SCALE GENOMIC DNA]</scope>
    <source>
        <strain evidence="4 5">DSM 109958</strain>
    </source>
</reference>
<evidence type="ECO:0000256" key="2">
    <source>
        <dbReference type="SAM" id="SignalP"/>
    </source>
</evidence>
<comment type="subcellular location">
    <subcellularLocation>
        <location evidence="1">Cell envelope</location>
    </subcellularLocation>
</comment>
<dbReference type="InterPro" id="IPR043708">
    <property type="entry name" value="DUF5648"/>
</dbReference>
<gene>
    <name evidence="4" type="ORF">G1C96_1031</name>
</gene>
<dbReference type="GO" id="GO:0030313">
    <property type="term" value="C:cell envelope"/>
    <property type="evidence" value="ECO:0007669"/>
    <property type="project" value="UniProtKB-SubCell"/>
</dbReference>
<sequence>MTGNNKVWRASLAGLASVAMLATMGVSALTANAADSTPSDTPNGKFDLIVVDKAGNKTTTDDALTAGFALSDSLNIADKTFAPADGAVASDGSVFVGWVDANGNAVDFSAPVTGDVTLTPKYVAADNAVEVTFSNAGEYSFFPIAGTANADAYKFYAPLNSALTAAQLPTDAADGTLAKDYTVKVGDESAKTVTDLTTVSWENPQDTTVTVAAKDYYQSVVTLTFTGDADSQVPGAKTDGTADTDYKVDVAKDETVKLPSLVTLQAGDEYTAESAWTDPANADKTVAFGADYKASEDATFAPASPTTYKLVKFDSTGGTKVAGAYYKSGEFIQAPTAPTKDKSVFAGWETAVGSNVEYKFGQEGTKVTDAFVGGTVVAYAKWDTDKTKTVKVTFKDTDYSGAQASTEVKVNNGESLTADQIPDWTRTGYLLSGWTADNGSEYTESELTDGSKTVAILNNGYDVILTAVWTPVTTDLAKAALEYVTLNDEADFTAASWARYEPVYKAAKKAYETAAAQTVGDLSAEKSAEIVNQLNEGWKQLQFKAQSTNGNPQKADFVHRLYNPVSGEHFYSATQAEIDGLTSTQHTNGNWNDEGALFYEPANAENYVDFTAAVEAAYGTTIDDDKKADIEDGLASFAIAKEVTRAFNLVTGDHVWSTDAAEIKALKADASWSIEGSAFTVPAYNGLRNVVRLYNGELNRHLLSVSDSEQAILQQSGWTVEGVAYKAF</sequence>
<dbReference type="Pfam" id="PF18885">
    <property type="entry name" value="DUF5648"/>
    <property type="match status" value="2"/>
</dbReference>
<accession>A0A7Y0F3N7</accession>
<feature type="signal peptide" evidence="2">
    <location>
        <begin position="1"/>
        <end position="33"/>
    </location>
</feature>
<proteinExistence type="predicted"/>
<comment type="caution">
    <text evidence="4">The sequence shown here is derived from an EMBL/GenBank/DDBJ whole genome shotgun (WGS) entry which is preliminary data.</text>
</comment>
<dbReference type="Proteomes" id="UP000588277">
    <property type="component" value="Unassembled WGS sequence"/>
</dbReference>
<dbReference type="NCBIfam" id="TIGR02543">
    <property type="entry name" value="List_Bact_rpt"/>
    <property type="match status" value="1"/>
</dbReference>
<name>A0A7Y0F3N7_9BIFI</name>
<dbReference type="EMBL" id="JAAIIH010000006">
    <property type="protein sequence ID" value="NMN00452.1"/>
    <property type="molecule type" value="Genomic_DNA"/>
</dbReference>
<feature type="domain" description="DUF5648" evidence="3">
    <location>
        <begin position="641"/>
        <end position="727"/>
    </location>
</feature>
<dbReference type="Pfam" id="PF09479">
    <property type="entry name" value="Flg_new"/>
    <property type="match status" value="2"/>
</dbReference>
<evidence type="ECO:0000313" key="5">
    <source>
        <dbReference type="Proteomes" id="UP000588277"/>
    </source>
</evidence>
<feature type="domain" description="DUF5648" evidence="3">
    <location>
        <begin position="525"/>
        <end position="604"/>
    </location>
</feature>
<protein>
    <submittedName>
        <fullName evidence="4">Listeria-Bacteroides repeat domain</fullName>
    </submittedName>
</protein>